<dbReference type="AlphaFoldDB" id="A0AAV5WM77"/>
<name>A0AAV5WM77_9BILA</name>
<protein>
    <recommendedName>
        <fullName evidence="3">C2H2-type domain-containing protein</fullName>
    </recommendedName>
</protein>
<dbReference type="Proteomes" id="UP001432322">
    <property type="component" value="Unassembled WGS sequence"/>
</dbReference>
<organism evidence="1 2">
    <name type="scientific">Pristionchus fissidentatus</name>
    <dbReference type="NCBI Taxonomy" id="1538716"/>
    <lineage>
        <taxon>Eukaryota</taxon>
        <taxon>Metazoa</taxon>
        <taxon>Ecdysozoa</taxon>
        <taxon>Nematoda</taxon>
        <taxon>Chromadorea</taxon>
        <taxon>Rhabditida</taxon>
        <taxon>Rhabditina</taxon>
        <taxon>Diplogasteromorpha</taxon>
        <taxon>Diplogasteroidea</taxon>
        <taxon>Neodiplogasteridae</taxon>
        <taxon>Pristionchus</taxon>
    </lineage>
</organism>
<reference evidence="1" key="1">
    <citation type="submission" date="2023-10" db="EMBL/GenBank/DDBJ databases">
        <title>Genome assembly of Pristionchus species.</title>
        <authorList>
            <person name="Yoshida K."/>
            <person name="Sommer R.J."/>
        </authorList>
    </citation>
    <scope>NUCLEOTIDE SEQUENCE</scope>
    <source>
        <strain evidence="1">RS5133</strain>
    </source>
</reference>
<sequence length="106" mass="11713">ATPGYEIVKRSYDLPCFGCEMRCPTITTFISHMQGKHRLYFSDIGAWLECPCGRQFLSTTAVRTHVKDPLNLVSSGCSIRSVVLCWQHRVGGAETETPQGNFTSGA</sequence>
<feature type="non-terminal residue" evidence="1">
    <location>
        <position position="106"/>
    </location>
</feature>
<evidence type="ECO:0008006" key="3">
    <source>
        <dbReference type="Google" id="ProtNLM"/>
    </source>
</evidence>
<accession>A0AAV5WM77</accession>
<dbReference type="EMBL" id="BTSY01000006">
    <property type="protein sequence ID" value="GMT32076.1"/>
    <property type="molecule type" value="Genomic_DNA"/>
</dbReference>
<feature type="non-terminal residue" evidence="1">
    <location>
        <position position="1"/>
    </location>
</feature>
<evidence type="ECO:0000313" key="2">
    <source>
        <dbReference type="Proteomes" id="UP001432322"/>
    </source>
</evidence>
<comment type="caution">
    <text evidence="1">The sequence shown here is derived from an EMBL/GenBank/DDBJ whole genome shotgun (WGS) entry which is preliminary data.</text>
</comment>
<keyword evidence="2" id="KW-1185">Reference proteome</keyword>
<proteinExistence type="predicted"/>
<evidence type="ECO:0000313" key="1">
    <source>
        <dbReference type="EMBL" id="GMT32076.1"/>
    </source>
</evidence>
<gene>
    <name evidence="1" type="ORF">PFISCL1PPCAC_23373</name>
</gene>